<feature type="active site" description="Proton donor" evidence="3">
    <location>
        <position position="101"/>
    </location>
</feature>
<evidence type="ECO:0000313" key="4">
    <source>
        <dbReference type="EMBL" id="MBC5582406.1"/>
    </source>
</evidence>
<dbReference type="Proteomes" id="UP000659630">
    <property type="component" value="Unassembled WGS sequence"/>
</dbReference>
<reference evidence="4" key="1">
    <citation type="submission" date="2020-08" db="EMBL/GenBank/DDBJ databases">
        <title>Genome public.</title>
        <authorList>
            <person name="Liu C."/>
            <person name="Sun Q."/>
        </authorList>
    </citation>
    <scope>NUCLEOTIDE SEQUENCE</scope>
    <source>
        <strain evidence="4">BX8</strain>
    </source>
</reference>
<dbReference type="GO" id="GO:0004751">
    <property type="term" value="F:ribose-5-phosphate isomerase activity"/>
    <property type="evidence" value="ECO:0007669"/>
    <property type="project" value="UniProtKB-EC"/>
</dbReference>
<keyword evidence="2 4" id="KW-0413">Isomerase</keyword>
<dbReference type="PANTHER" id="PTHR30345:SF0">
    <property type="entry name" value="DNA DAMAGE-REPAIR_TOLERATION PROTEIN DRT102"/>
    <property type="match status" value="1"/>
</dbReference>
<dbReference type="NCBIfam" id="TIGR01120">
    <property type="entry name" value="rpiB"/>
    <property type="match status" value="1"/>
</dbReference>
<dbReference type="InterPro" id="IPR003500">
    <property type="entry name" value="RpiB_LacA_LacB"/>
</dbReference>
<comment type="caution">
    <text evidence="4">The sequence shown here is derived from an EMBL/GenBank/DDBJ whole genome shotgun (WGS) entry which is preliminary data.</text>
</comment>
<dbReference type="EC" id="5.3.1.6" evidence="4"/>
<sequence>MKKIAMGCDHGGFELKEILRQRLQDEGYEVQDFGCYTPDPVEYPEIAFRVAGEVAAKPEEYEFGILCCGTGIGVSIAANKVKGVRAALCADCFSARMAKEHNNANIITLGGRTTGRELAWEMVKAFMGASFLHGIHEPRVEALTNA</sequence>
<comment type="similarity">
    <text evidence="1">Belongs to the LacAB/RpiB family.</text>
</comment>
<keyword evidence="5" id="KW-1185">Reference proteome</keyword>
<evidence type="ECO:0000313" key="5">
    <source>
        <dbReference type="Proteomes" id="UP000659630"/>
    </source>
</evidence>
<dbReference type="SUPFAM" id="SSF89623">
    <property type="entry name" value="Ribose/Galactose isomerase RpiB/AlsB"/>
    <property type="match status" value="1"/>
</dbReference>
<proteinExistence type="inferred from homology"/>
<protein>
    <submittedName>
        <fullName evidence="4">Ribose 5-phosphate isomerase B</fullName>
        <ecNumber evidence="4">5.3.1.6</ecNumber>
    </submittedName>
</protein>
<evidence type="ECO:0000256" key="3">
    <source>
        <dbReference type="PIRSR" id="PIRSR005384-1"/>
    </source>
</evidence>
<gene>
    <name evidence="4" type="primary">rpiB</name>
    <name evidence="4" type="ORF">H8S23_12910</name>
</gene>
<dbReference type="NCBIfam" id="NF004051">
    <property type="entry name" value="PRK05571.1"/>
    <property type="match status" value="1"/>
</dbReference>
<dbReference type="GO" id="GO:0009052">
    <property type="term" value="P:pentose-phosphate shunt, non-oxidative branch"/>
    <property type="evidence" value="ECO:0007669"/>
    <property type="project" value="TreeGrafter"/>
</dbReference>
<dbReference type="GO" id="GO:0019316">
    <property type="term" value="P:D-allose catabolic process"/>
    <property type="evidence" value="ECO:0007669"/>
    <property type="project" value="TreeGrafter"/>
</dbReference>
<dbReference type="AlphaFoldDB" id="A0A923REP7"/>
<dbReference type="InterPro" id="IPR004785">
    <property type="entry name" value="RpiB"/>
</dbReference>
<dbReference type="PANTHER" id="PTHR30345">
    <property type="entry name" value="RIBOSE-5-PHOSPHATE ISOMERASE B"/>
    <property type="match status" value="1"/>
</dbReference>
<organism evidence="4 5">
    <name type="scientific">Anaerofilum hominis</name>
    <dbReference type="NCBI Taxonomy" id="2763016"/>
    <lineage>
        <taxon>Bacteria</taxon>
        <taxon>Bacillati</taxon>
        <taxon>Bacillota</taxon>
        <taxon>Clostridia</taxon>
        <taxon>Eubacteriales</taxon>
        <taxon>Oscillospiraceae</taxon>
        <taxon>Anaerofilum</taxon>
    </lineage>
</organism>
<dbReference type="Pfam" id="PF02502">
    <property type="entry name" value="LacAB_rpiB"/>
    <property type="match status" value="1"/>
</dbReference>
<name>A0A923REP7_9FIRM</name>
<dbReference type="PIRSF" id="PIRSF005384">
    <property type="entry name" value="RpiB_LacA_B"/>
    <property type="match status" value="1"/>
</dbReference>
<dbReference type="InterPro" id="IPR036569">
    <property type="entry name" value="RpiB_LacA_LacB_sf"/>
</dbReference>
<evidence type="ECO:0000256" key="2">
    <source>
        <dbReference type="ARBA" id="ARBA00023235"/>
    </source>
</evidence>
<accession>A0A923REP7</accession>
<evidence type="ECO:0000256" key="1">
    <source>
        <dbReference type="ARBA" id="ARBA00008754"/>
    </source>
</evidence>
<dbReference type="EMBL" id="JACONZ010000005">
    <property type="protein sequence ID" value="MBC5582406.1"/>
    <property type="molecule type" value="Genomic_DNA"/>
</dbReference>
<dbReference type="Gene3D" id="3.40.1400.10">
    <property type="entry name" value="Sugar-phosphate isomerase, RpiB/LacA/LacB"/>
    <property type="match status" value="1"/>
</dbReference>
<feature type="active site" description="Proton acceptor" evidence="3">
    <location>
        <position position="68"/>
    </location>
</feature>
<dbReference type="NCBIfam" id="TIGR00689">
    <property type="entry name" value="rpiB_lacA_lacB"/>
    <property type="match status" value="1"/>
</dbReference>
<dbReference type="RefSeq" id="WP_186888769.1">
    <property type="nucleotide sequence ID" value="NZ_JACONZ010000005.1"/>
</dbReference>